<protein>
    <submittedName>
        <fullName evidence="1">Uncharacterized protein</fullName>
    </submittedName>
</protein>
<name>A0AAV0ZPW8_VICFA</name>
<dbReference type="AlphaFoldDB" id="A0AAV0ZPW8"/>
<evidence type="ECO:0000313" key="1">
    <source>
        <dbReference type="EMBL" id="CAI8599098.1"/>
    </source>
</evidence>
<organism evidence="1 2">
    <name type="scientific">Vicia faba</name>
    <name type="common">Broad bean</name>
    <name type="synonym">Faba vulgaris</name>
    <dbReference type="NCBI Taxonomy" id="3906"/>
    <lineage>
        <taxon>Eukaryota</taxon>
        <taxon>Viridiplantae</taxon>
        <taxon>Streptophyta</taxon>
        <taxon>Embryophyta</taxon>
        <taxon>Tracheophyta</taxon>
        <taxon>Spermatophyta</taxon>
        <taxon>Magnoliopsida</taxon>
        <taxon>eudicotyledons</taxon>
        <taxon>Gunneridae</taxon>
        <taxon>Pentapetalae</taxon>
        <taxon>rosids</taxon>
        <taxon>fabids</taxon>
        <taxon>Fabales</taxon>
        <taxon>Fabaceae</taxon>
        <taxon>Papilionoideae</taxon>
        <taxon>50 kb inversion clade</taxon>
        <taxon>NPAAA clade</taxon>
        <taxon>Hologalegina</taxon>
        <taxon>IRL clade</taxon>
        <taxon>Fabeae</taxon>
        <taxon>Vicia</taxon>
    </lineage>
</organism>
<reference evidence="1 2" key="1">
    <citation type="submission" date="2023-01" db="EMBL/GenBank/DDBJ databases">
        <authorList>
            <person name="Kreplak J."/>
        </authorList>
    </citation>
    <scope>NUCLEOTIDE SEQUENCE [LARGE SCALE GENOMIC DNA]</scope>
</reference>
<accession>A0AAV0ZPW8</accession>
<keyword evidence="2" id="KW-1185">Reference proteome</keyword>
<dbReference type="Proteomes" id="UP001157006">
    <property type="component" value="Chromosome 2"/>
</dbReference>
<dbReference type="EMBL" id="OX451737">
    <property type="protein sequence ID" value="CAI8599098.1"/>
    <property type="molecule type" value="Genomic_DNA"/>
</dbReference>
<proteinExistence type="predicted"/>
<gene>
    <name evidence="1" type="ORF">VFH_II159160</name>
</gene>
<evidence type="ECO:0000313" key="2">
    <source>
        <dbReference type="Proteomes" id="UP001157006"/>
    </source>
</evidence>
<sequence>MEQRSHEIKGEPETTYQNKELTNNKKITDNHNYQSNIRHMKHNIIRNNQPSSADNTLTTLNYNHTQNLNEQLKENVNRKNNISDNTPFNYQARPKDNIQREPKIFFKLSTPQAIGIRETIRLKISLGPTNKTSEEIATAQKGKSRTTIITSIKTTCIRVKISITIKRESEDLVVRK</sequence>